<dbReference type="Proteomes" id="UP000662973">
    <property type="component" value="Chromosome"/>
</dbReference>
<proteinExistence type="predicted"/>
<evidence type="ECO:0000259" key="2">
    <source>
        <dbReference type="Pfam" id="PF07282"/>
    </source>
</evidence>
<dbReference type="InterPro" id="IPR011042">
    <property type="entry name" value="6-blade_b-propeller_TolB-like"/>
</dbReference>
<dbReference type="GO" id="GO:0004177">
    <property type="term" value="F:aminopeptidase activity"/>
    <property type="evidence" value="ECO:0007669"/>
    <property type="project" value="UniProtKB-KW"/>
</dbReference>
<evidence type="ECO:0000313" key="3">
    <source>
        <dbReference type="EMBL" id="QSG10253.1"/>
    </source>
</evidence>
<name>A0A897N8C1_9EURY</name>
<keyword evidence="5" id="KW-1185">Reference proteome</keyword>
<dbReference type="GO" id="GO:0003677">
    <property type="term" value="F:DNA binding"/>
    <property type="evidence" value="ECO:0007669"/>
    <property type="project" value="UniProtKB-KW"/>
</dbReference>
<evidence type="ECO:0000313" key="4">
    <source>
        <dbReference type="EMBL" id="QSG10650.1"/>
    </source>
</evidence>
<evidence type="ECO:0000256" key="1">
    <source>
        <dbReference type="ARBA" id="ARBA00023125"/>
    </source>
</evidence>
<keyword evidence="4" id="KW-0031">Aminopeptidase</keyword>
<feature type="domain" description="Cas12f1-like TNB" evidence="2">
    <location>
        <begin position="79"/>
        <end position="123"/>
    </location>
</feature>
<keyword evidence="4" id="KW-0378">Hydrolase</keyword>
<gene>
    <name evidence="4" type="primary">dAP2</name>
    <name evidence="3" type="synonym">dap23</name>
    <name evidence="4" type="ORF">HSBGL_0209</name>
    <name evidence="3" type="ORF">HSR122_2883</name>
</gene>
<organism evidence="4 6">
    <name type="scientific">Halapricum desulfuricans</name>
    <dbReference type="NCBI Taxonomy" id="2841257"/>
    <lineage>
        <taxon>Archaea</taxon>
        <taxon>Methanobacteriati</taxon>
        <taxon>Methanobacteriota</taxon>
        <taxon>Stenosarchaea group</taxon>
        <taxon>Halobacteria</taxon>
        <taxon>Halobacteriales</taxon>
        <taxon>Haloarculaceae</taxon>
        <taxon>Halapricum</taxon>
    </lineage>
</organism>
<dbReference type="Gene3D" id="2.120.10.30">
    <property type="entry name" value="TolB, C-terminal domain"/>
    <property type="match status" value="1"/>
</dbReference>
<dbReference type="Proteomes" id="UP000663305">
    <property type="component" value="Chromosome"/>
</dbReference>
<dbReference type="SUPFAM" id="SSF82171">
    <property type="entry name" value="DPP6 N-terminal domain-like"/>
    <property type="match status" value="1"/>
</dbReference>
<dbReference type="Pfam" id="PF07282">
    <property type="entry name" value="Cas12f1-like_TNB"/>
    <property type="match status" value="1"/>
</dbReference>
<dbReference type="KEGG" id="hds:HSR122_2883"/>
<reference evidence="4 5" key="1">
    <citation type="submission" date="2020-11" db="EMBL/GenBank/DDBJ databases">
        <title>Carbohydrate-dependent, anaerobic sulfur respiration: A novel catabolism in halophilic archaea.</title>
        <authorList>
            <person name="Sorokin D.Y."/>
            <person name="Messina E."/>
            <person name="Smedile F."/>
            <person name="La Cono V."/>
            <person name="Hallsworth J.E."/>
            <person name="Yakimov M.M."/>
        </authorList>
    </citation>
    <scope>NUCLEOTIDE SEQUENCE</scope>
    <source>
        <strain evidence="4">HSR-Bgl</strain>
        <strain evidence="3 5">HSR12-2</strain>
    </source>
</reference>
<keyword evidence="4" id="KW-0645">Protease</keyword>
<accession>A0A897N8C1</accession>
<protein>
    <submittedName>
        <fullName evidence="4">Dipeptidyl aminopeptidase/acylaminoacyl-peptidase</fullName>
    </submittedName>
</protein>
<sequence>MNLQFDLERYLNVRSAYGASLAVDGTLAFLMDTTGTAQLFRLAPDSGEVHAMTDIPEAKHRWGGWSHDGERIAFTSNRRADLYGCHVVQVEPEGTTKECARCGVATAKPIWVRDHSCPRAGFSAPPCAGNIQYRIGRTR</sequence>
<dbReference type="EMBL" id="CP064788">
    <property type="protein sequence ID" value="QSG10253.1"/>
    <property type="molecule type" value="Genomic_DNA"/>
</dbReference>
<dbReference type="InterPro" id="IPR010095">
    <property type="entry name" value="Cas12f1-like_TNB"/>
</dbReference>
<dbReference type="AlphaFoldDB" id="A0A897N8C1"/>
<dbReference type="EMBL" id="CP064789">
    <property type="protein sequence ID" value="QSG10650.1"/>
    <property type="molecule type" value="Genomic_DNA"/>
</dbReference>
<accession>A0A897NH10</accession>
<evidence type="ECO:0000313" key="6">
    <source>
        <dbReference type="Proteomes" id="UP000663305"/>
    </source>
</evidence>
<keyword evidence="1" id="KW-0238">DNA-binding</keyword>
<evidence type="ECO:0000313" key="5">
    <source>
        <dbReference type="Proteomes" id="UP000662973"/>
    </source>
</evidence>